<comment type="caution">
    <text evidence="2">The sequence shown here is derived from an EMBL/GenBank/DDBJ whole genome shotgun (WGS) entry which is preliminary data.</text>
</comment>
<dbReference type="RefSeq" id="WP_309805385.1">
    <property type="nucleotide sequence ID" value="NZ_JAVDRD010000005.1"/>
</dbReference>
<keyword evidence="3" id="KW-1185">Reference proteome</keyword>
<sequence>MVDFADLANRVRSGHVKALSIKQPYPHHIFHDGKDVENRDWPTKGRGWFIIHAGVSKSELDTDDPDEMAMPRGGIVGMARIVDCVTKMDSRWFFGRYGFVLRDAFPVELIPCKGQLGFFVPPQDALDALAAQICIFRPTASPDPTGSSHSAQVVEAGLGANRESRS</sequence>
<proteinExistence type="predicted"/>
<dbReference type="EMBL" id="JAVDRD010000005">
    <property type="protein sequence ID" value="MDR6511515.1"/>
    <property type="molecule type" value="Genomic_DNA"/>
</dbReference>
<organism evidence="2 3">
    <name type="scientific">Novosphingobium capsulatum</name>
    <dbReference type="NCBI Taxonomy" id="13688"/>
    <lineage>
        <taxon>Bacteria</taxon>
        <taxon>Pseudomonadati</taxon>
        <taxon>Pseudomonadota</taxon>
        <taxon>Alphaproteobacteria</taxon>
        <taxon>Sphingomonadales</taxon>
        <taxon>Sphingomonadaceae</taxon>
        <taxon>Novosphingobium</taxon>
    </lineage>
</organism>
<dbReference type="InterPro" id="IPR015947">
    <property type="entry name" value="PUA-like_sf"/>
</dbReference>
<dbReference type="Proteomes" id="UP001184150">
    <property type="component" value="Unassembled WGS sequence"/>
</dbReference>
<evidence type="ECO:0000313" key="3">
    <source>
        <dbReference type="Proteomes" id="UP001184150"/>
    </source>
</evidence>
<accession>A0ABU1MME6</accession>
<gene>
    <name evidence="2" type="ORF">J2792_002387</name>
</gene>
<evidence type="ECO:0008006" key="4">
    <source>
        <dbReference type="Google" id="ProtNLM"/>
    </source>
</evidence>
<reference evidence="2 3" key="1">
    <citation type="submission" date="2023-07" db="EMBL/GenBank/DDBJ databases">
        <title>Sorghum-associated microbial communities from plants grown in Nebraska, USA.</title>
        <authorList>
            <person name="Schachtman D."/>
        </authorList>
    </citation>
    <scope>NUCLEOTIDE SEQUENCE [LARGE SCALE GENOMIC DNA]</scope>
    <source>
        <strain evidence="2 3">DS1027</strain>
    </source>
</reference>
<protein>
    <recommendedName>
        <fullName evidence="4">ASCH domain-containing protein</fullName>
    </recommendedName>
</protein>
<dbReference type="SUPFAM" id="SSF88697">
    <property type="entry name" value="PUA domain-like"/>
    <property type="match status" value="1"/>
</dbReference>
<dbReference type="Gene3D" id="2.30.130.30">
    <property type="entry name" value="Hypothetical protein"/>
    <property type="match status" value="1"/>
</dbReference>
<evidence type="ECO:0000313" key="2">
    <source>
        <dbReference type="EMBL" id="MDR6511515.1"/>
    </source>
</evidence>
<feature type="compositionally biased region" description="Polar residues" evidence="1">
    <location>
        <begin position="142"/>
        <end position="151"/>
    </location>
</feature>
<name>A0ABU1MME6_9SPHN</name>
<evidence type="ECO:0000256" key="1">
    <source>
        <dbReference type="SAM" id="MobiDB-lite"/>
    </source>
</evidence>
<feature type="region of interest" description="Disordered" evidence="1">
    <location>
        <begin position="141"/>
        <end position="166"/>
    </location>
</feature>